<dbReference type="Gene3D" id="3.30.565.10">
    <property type="entry name" value="Histidine kinase-like ATPase, C-terminal domain"/>
    <property type="match status" value="1"/>
</dbReference>
<dbReference type="InterPro" id="IPR005467">
    <property type="entry name" value="His_kinase_dom"/>
</dbReference>
<dbReference type="Pfam" id="PF02518">
    <property type="entry name" value="HATPase_c"/>
    <property type="match status" value="1"/>
</dbReference>
<sequence>MKKLKLQTKITLMNIAVIFVSLIITTAVIARFRISSIKKEIEVSIMNTAQITAHSPIVINSLLNKRTAEDVQKYIETILKNTEKIDILVVADINGKRYAHPDFHKVGLYFVGGDEKRVIKKGENYISEAVGTLGRQLRAFVPVVDNNGNQLGFVMASTLTKSIEKEKVEAISTVIFISLLGFIIGIIGAVLLSQSIKNTLLGFEPEQITKLYIQKKEVLNAMSEGIIAVDENLKVTHLNNKAIEMLDIKNENVIGNNILNVIPNSRLPMVMEKGEAEYNKEMSIEEAIIVGSRIPIKEGKKILGAVAIFRDKTEVTRLAEEITGVKQVVEALRANTHEFMNKLHVVLGLIQINEIEEAKKYIINQSREQQQKISRVVKKIEEPTIAALMLGKISRAKERGIDLYLDAESVLKKRGGKISSSAFITIIGNLIENSIEALNLSNNDNKIINVLIKEMKNKIVICVSDTGIGIKQENLSQIYVRGFSTKEGNRGRGLSIVAETVENLNGKIEMSSQIGSGTKFTITIPKEE</sequence>
<evidence type="ECO:0000259" key="16">
    <source>
        <dbReference type="PROSITE" id="PS50112"/>
    </source>
</evidence>
<keyword evidence="5" id="KW-0597">Phosphoprotein</keyword>
<dbReference type="Gene3D" id="3.30.450.20">
    <property type="entry name" value="PAS domain"/>
    <property type="match status" value="2"/>
</dbReference>
<keyword evidence="7 14" id="KW-0812">Transmembrane</keyword>
<evidence type="ECO:0000256" key="7">
    <source>
        <dbReference type="ARBA" id="ARBA00022692"/>
    </source>
</evidence>
<evidence type="ECO:0000256" key="12">
    <source>
        <dbReference type="ARBA" id="ARBA00023012"/>
    </source>
</evidence>
<feature type="domain" description="Histidine kinase" evidence="15">
    <location>
        <begin position="334"/>
        <end position="528"/>
    </location>
</feature>
<dbReference type="SUPFAM" id="SSF55890">
    <property type="entry name" value="Sporulation response regulatory protein Spo0B"/>
    <property type="match status" value="1"/>
</dbReference>
<evidence type="ECO:0000256" key="13">
    <source>
        <dbReference type="ARBA" id="ARBA00023136"/>
    </source>
</evidence>
<protein>
    <recommendedName>
        <fullName evidence="3">histidine kinase</fullName>
        <ecNumber evidence="3">2.7.13.3</ecNumber>
    </recommendedName>
</protein>
<dbReference type="InterPro" id="IPR013767">
    <property type="entry name" value="PAS_fold"/>
</dbReference>
<dbReference type="InterPro" id="IPR003594">
    <property type="entry name" value="HATPase_dom"/>
</dbReference>
<feature type="transmembrane region" description="Helical" evidence="14">
    <location>
        <begin position="12"/>
        <end position="30"/>
    </location>
</feature>
<dbReference type="Pfam" id="PF14689">
    <property type="entry name" value="SPOB_a"/>
    <property type="match status" value="1"/>
</dbReference>
<evidence type="ECO:0000259" key="15">
    <source>
        <dbReference type="PROSITE" id="PS50109"/>
    </source>
</evidence>
<keyword evidence="4" id="KW-1003">Cell membrane</keyword>
<evidence type="ECO:0000256" key="4">
    <source>
        <dbReference type="ARBA" id="ARBA00022475"/>
    </source>
</evidence>
<feature type="transmembrane region" description="Helical" evidence="14">
    <location>
        <begin position="170"/>
        <end position="192"/>
    </location>
</feature>
<dbReference type="Gene3D" id="1.10.287.130">
    <property type="match status" value="1"/>
</dbReference>
<dbReference type="SMART" id="SM00091">
    <property type="entry name" value="PAS"/>
    <property type="match status" value="1"/>
</dbReference>
<dbReference type="InterPro" id="IPR000014">
    <property type="entry name" value="PAS"/>
</dbReference>
<dbReference type="CDD" id="cd18773">
    <property type="entry name" value="PDC1_HK_sensor"/>
    <property type="match status" value="1"/>
</dbReference>
<dbReference type="InterPro" id="IPR035965">
    <property type="entry name" value="PAS-like_dom_sf"/>
</dbReference>
<evidence type="ECO:0000313" key="17">
    <source>
        <dbReference type="EMBL" id="MCY6485167.1"/>
    </source>
</evidence>
<dbReference type="PANTHER" id="PTHR43547">
    <property type="entry name" value="TWO-COMPONENT HISTIDINE KINASE"/>
    <property type="match status" value="1"/>
</dbReference>
<gene>
    <name evidence="17" type="ORF">OW763_12545</name>
</gene>
<dbReference type="SUPFAM" id="SSF55785">
    <property type="entry name" value="PYP-like sensor domain (PAS domain)"/>
    <property type="match status" value="1"/>
</dbReference>
<reference evidence="17" key="1">
    <citation type="submission" date="2022-12" db="EMBL/GenBank/DDBJ databases">
        <authorList>
            <person name="Wang J."/>
        </authorList>
    </citation>
    <scope>NUCLEOTIDE SEQUENCE</scope>
    <source>
        <strain evidence="17">HY-45-18</strain>
    </source>
</reference>
<dbReference type="PANTHER" id="PTHR43547:SF10">
    <property type="entry name" value="SENSOR HISTIDINE KINASE DCUS"/>
    <property type="match status" value="1"/>
</dbReference>
<dbReference type="GO" id="GO:0005524">
    <property type="term" value="F:ATP binding"/>
    <property type="evidence" value="ECO:0007669"/>
    <property type="project" value="UniProtKB-KW"/>
</dbReference>
<keyword evidence="12" id="KW-0902">Two-component regulatory system</keyword>
<keyword evidence="9" id="KW-0418">Kinase</keyword>
<dbReference type="InterPro" id="IPR029151">
    <property type="entry name" value="Sensor-like_sf"/>
</dbReference>
<dbReference type="PROSITE" id="PS50109">
    <property type="entry name" value="HIS_KIN"/>
    <property type="match status" value="1"/>
</dbReference>
<dbReference type="EMBL" id="JAPQER010000005">
    <property type="protein sequence ID" value="MCY6485167.1"/>
    <property type="molecule type" value="Genomic_DNA"/>
</dbReference>
<evidence type="ECO:0000256" key="6">
    <source>
        <dbReference type="ARBA" id="ARBA00022679"/>
    </source>
</evidence>
<dbReference type="Pfam" id="PF17203">
    <property type="entry name" value="sCache_3_2"/>
    <property type="match status" value="1"/>
</dbReference>
<dbReference type="EC" id="2.7.13.3" evidence="3"/>
<dbReference type="Pfam" id="PF00989">
    <property type="entry name" value="PAS"/>
    <property type="match status" value="1"/>
</dbReference>
<proteinExistence type="predicted"/>
<dbReference type="InterPro" id="IPR033463">
    <property type="entry name" value="sCache_3"/>
</dbReference>
<comment type="caution">
    <text evidence="17">The sequence shown here is derived from an EMBL/GenBank/DDBJ whole genome shotgun (WGS) entry which is preliminary data.</text>
</comment>
<evidence type="ECO:0000256" key="11">
    <source>
        <dbReference type="ARBA" id="ARBA00022989"/>
    </source>
</evidence>
<keyword evidence="18" id="KW-1185">Reference proteome</keyword>
<name>A0ABT4D3E7_9CLOT</name>
<dbReference type="PRINTS" id="PR00344">
    <property type="entry name" value="BCTRLSENSOR"/>
</dbReference>
<evidence type="ECO:0000256" key="9">
    <source>
        <dbReference type="ARBA" id="ARBA00022777"/>
    </source>
</evidence>
<keyword evidence="11 14" id="KW-1133">Transmembrane helix</keyword>
<keyword evidence="10 17" id="KW-0067">ATP-binding</keyword>
<dbReference type="SUPFAM" id="SSF103190">
    <property type="entry name" value="Sensory domain-like"/>
    <property type="match status" value="1"/>
</dbReference>
<evidence type="ECO:0000256" key="1">
    <source>
        <dbReference type="ARBA" id="ARBA00000085"/>
    </source>
</evidence>
<comment type="catalytic activity">
    <reaction evidence="1">
        <text>ATP + protein L-histidine = ADP + protein N-phospho-L-histidine.</text>
        <dbReference type="EC" id="2.7.13.3"/>
    </reaction>
</comment>
<comment type="subcellular location">
    <subcellularLocation>
        <location evidence="2">Cell membrane</location>
        <topology evidence="2">Multi-pass membrane protein</topology>
    </subcellularLocation>
</comment>
<dbReference type="InterPro" id="IPR004358">
    <property type="entry name" value="Sig_transdc_His_kin-like_C"/>
</dbReference>
<evidence type="ECO:0000256" key="14">
    <source>
        <dbReference type="SAM" id="Phobius"/>
    </source>
</evidence>
<evidence type="ECO:0000256" key="3">
    <source>
        <dbReference type="ARBA" id="ARBA00012438"/>
    </source>
</evidence>
<evidence type="ECO:0000256" key="5">
    <source>
        <dbReference type="ARBA" id="ARBA00022553"/>
    </source>
</evidence>
<dbReference type="InterPro" id="IPR039506">
    <property type="entry name" value="SPOB_a"/>
</dbReference>
<dbReference type="InterPro" id="IPR016120">
    <property type="entry name" value="Sig_transdc_His_kin_SpoOB"/>
</dbReference>
<evidence type="ECO:0000313" key="18">
    <source>
        <dbReference type="Proteomes" id="UP001078443"/>
    </source>
</evidence>
<dbReference type="PROSITE" id="PS50112">
    <property type="entry name" value="PAS"/>
    <property type="match status" value="1"/>
</dbReference>
<evidence type="ECO:0000256" key="2">
    <source>
        <dbReference type="ARBA" id="ARBA00004651"/>
    </source>
</evidence>
<evidence type="ECO:0000256" key="10">
    <source>
        <dbReference type="ARBA" id="ARBA00022840"/>
    </source>
</evidence>
<keyword evidence="8" id="KW-0547">Nucleotide-binding</keyword>
<accession>A0ABT4D3E7</accession>
<dbReference type="SUPFAM" id="SSF55874">
    <property type="entry name" value="ATPase domain of HSP90 chaperone/DNA topoisomerase II/histidine kinase"/>
    <property type="match status" value="1"/>
</dbReference>
<dbReference type="InterPro" id="IPR036890">
    <property type="entry name" value="HATPase_C_sf"/>
</dbReference>
<dbReference type="CDD" id="cd00130">
    <property type="entry name" value="PAS"/>
    <property type="match status" value="1"/>
</dbReference>
<keyword evidence="13 14" id="KW-0472">Membrane</keyword>
<keyword evidence="6" id="KW-0808">Transferase</keyword>
<organism evidence="17 18">
    <name type="scientific">Clostridium aestuarii</name>
    <dbReference type="NCBI Taxonomy" id="338193"/>
    <lineage>
        <taxon>Bacteria</taxon>
        <taxon>Bacillati</taxon>
        <taxon>Bacillota</taxon>
        <taxon>Clostridia</taxon>
        <taxon>Eubacteriales</taxon>
        <taxon>Clostridiaceae</taxon>
        <taxon>Clostridium</taxon>
    </lineage>
</organism>
<dbReference type="SMART" id="SM00387">
    <property type="entry name" value="HATPase_c"/>
    <property type="match status" value="1"/>
</dbReference>
<evidence type="ECO:0000256" key="8">
    <source>
        <dbReference type="ARBA" id="ARBA00022741"/>
    </source>
</evidence>
<feature type="domain" description="PAS" evidence="16">
    <location>
        <begin position="216"/>
        <end position="259"/>
    </location>
</feature>
<dbReference type="Proteomes" id="UP001078443">
    <property type="component" value="Unassembled WGS sequence"/>
</dbReference>
<dbReference type="RefSeq" id="WP_268041483.1">
    <property type="nucleotide sequence ID" value="NZ_JAPQER010000005.1"/>
</dbReference>